<dbReference type="InterPro" id="IPR025669">
    <property type="entry name" value="AAA_dom"/>
</dbReference>
<dbReference type="GO" id="GO:0000160">
    <property type="term" value="P:phosphorelay signal transduction system"/>
    <property type="evidence" value="ECO:0007669"/>
    <property type="project" value="InterPro"/>
</dbReference>
<protein>
    <submittedName>
        <fullName evidence="6">Pilus assembly protein CpaE</fullName>
    </submittedName>
</protein>
<dbReference type="RefSeq" id="WP_141817508.1">
    <property type="nucleotide sequence ID" value="NZ_BAAAIL010000003.1"/>
</dbReference>
<keyword evidence="1" id="KW-0547">Nucleotide-binding</keyword>
<dbReference type="EMBL" id="VFPU01000001">
    <property type="protein sequence ID" value="TQM95803.1"/>
    <property type="molecule type" value="Genomic_DNA"/>
</dbReference>
<organism evidence="6 7">
    <name type="scientific">Ornithinimicrobium humiphilum</name>
    <dbReference type="NCBI Taxonomy" id="125288"/>
    <lineage>
        <taxon>Bacteria</taxon>
        <taxon>Bacillati</taxon>
        <taxon>Actinomycetota</taxon>
        <taxon>Actinomycetes</taxon>
        <taxon>Micrococcales</taxon>
        <taxon>Ornithinimicrobiaceae</taxon>
        <taxon>Ornithinimicrobium</taxon>
    </lineage>
</organism>
<dbReference type="InterPro" id="IPR027417">
    <property type="entry name" value="P-loop_NTPase"/>
</dbReference>
<dbReference type="SUPFAM" id="SSF52172">
    <property type="entry name" value="CheY-like"/>
    <property type="match status" value="1"/>
</dbReference>
<keyword evidence="2" id="KW-0067">ATP-binding</keyword>
<dbReference type="CDD" id="cd00156">
    <property type="entry name" value="REC"/>
    <property type="match status" value="1"/>
</dbReference>
<dbReference type="Proteomes" id="UP000315133">
    <property type="component" value="Unassembled WGS sequence"/>
</dbReference>
<dbReference type="PANTHER" id="PTHR43384">
    <property type="entry name" value="SEPTUM SITE-DETERMINING PROTEIN MIND HOMOLOG, CHLOROPLASTIC-RELATED"/>
    <property type="match status" value="1"/>
</dbReference>
<name>A0A543KL44_9MICO</name>
<dbReference type="PANTHER" id="PTHR43384:SF6">
    <property type="entry name" value="SEPTUM SITE-DETERMINING PROTEIN MIND HOMOLOG, CHLOROPLASTIC"/>
    <property type="match status" value="1"/>
</dbReference>
<dbReference type="Pfam" id="PF13614">
    <property type="entry name" value="AAA_31"/>
    <property type="match status" value="1"/>
</dbReference>
<dbReference type="GO" id="GO:0009898">
    <property type="term" value="C:cytoplasmic side of plasma membrane"/>
    <property type="evidence" value="ECO:0007669"/>
    <property type="project" value="TreeGrafter"/>
</dbReference>
<keyword evidence="7" id="KW-1185">Reference proteome</keyword>
<evidence type="ECO:0000256" key="3">
    <source>
        <dbReference type="PROSITE-ProRule" id="PRU00169"/>
    </source>
</evidence>
<reference evidence="6 7" key="1">
    <citation type="submission" date="2019-06" db="EMBL/GenBank/DDBJ databases">
        <title>Sequencing the genomes of 1000 actinobacteria strains.</title>
        <authorList>
            <person name="Klenk H.-P."/>
        </authorList>
    </citation>
    <scope>NUCLEOTIDE SEQUENCE [LARGE SCALE GENOMIC DNA]</scope>
    <source>
        <strain evidence="6 7">DSM 12362</strain>
    </source>
</reference>
<dbReference type="InterPro" id="IPR050625">
    <property type="entry name" value="ParA/MinD_ATPase"/>
</dbReference>
<evidence type="ECO:0000256" key="4">
    <source>
        <dbReference type="SAM" id="MobiDB-lite"/>
    </source>
</evidence>
<dbReference type="Gene3D" id="3.40.50.2300">
    <property type="match status" value="1"/>
</dbReference>
<dbReference type="GO" id="GO:0005524">
    <property type="term" value="F:ATP binding"/>
    <property type="evidence" value="ECO:0007669"/>
    <property type="project" value="UniProtKB-KW"/>
</dbReference>
<dbReference type="GO" id="GO:0051782">
    <property type="term" value="P:negative regulation of cell division"/>
    <property type="evidence" value="ECO:0007669"/>
    <property type="project" value="TreeGrafter"/>
</dbReference>
<proteinExistence type="predicted"/>
<accession>A0A543KL44</accession>
<comment type="caution">
    <text evidence="6">The sequence shown here is derived from an EMBL/GenBank/DDBJ whole genome shotgun (WGS) entry which is preliminary data.</text>
</comment>
<sequence length="525" mass="55745">MKKRLVLGIADQTLTTDLLSRIEALEDFEIVHVSESTQELVPAVLNHNPDVLVIDRHLPPGPISRVTHDLSVRRPALPVLLATRAGDDDSLALALEVGARGVLAYPFVLAEVNDALVRASEWGERMQEVLSGGSQHTEVQGGVVTFAGSKGGVGTTILTVHTAWRLAQQDRAKQVCLVDLDLEKGDIPSYVDLSYRVSIVDLAKIADDITDRVVRDTVAVHESGLHILPAPIDVRDADVVTATAIRSILSQLRQMYDVVLVDAGSNVTPAQAAAVEMSDHVVQVVTTDVPSLRAARRQSQAWMELGVRGSGDLAVLVNRYSRDSEIQQSTIDRLVLGRRLEVLVPELGRGLESAVNTRTPSHNAPKAWWKALDAMVTETGVVPAPAEPAASSRRMALGRRARKEPVGTPAAAGAESGQVSLETVGVLPVTVAIMLLLWQLVGMGLSFVWAGHAANAAAREASLGSPSSKVVQAAREAVPSGVHGNMKVETAGGQVEVRIKIAPVGSGTSTAPVDVSRGVTKEPRG</sequence>
<feature type="region of interest" description="Disordered" evidence="4">
    <location>
        <begin position="506"/>
        <end position="525"/>
    </location>
</feature>
<evidence type="ECO:0000313" key="7">
    <source>
        <dbReference type="Proteomes" id="UP000315133"/>
    </source>
</evidence>
<feature type="modified residue" description="4-aspartylphosphate" evidence="3">
    <location>
        <position position="55"/>
    </location>
</feature>
<evidence type="ECO:0000259" key="5">
    <source>
        <dbReference type="PROSITE" id="PS50110"/>
    </source>
</evidence>
<dbReference type="GO" id="GO:0016887">
    <property type="term" value="F:ATP hydrolysis activity"/>
    <property type="evidence" value="ECO:0007669"/>
    <property type="project" value="TreeGrafter"/>
</dbReference>
<dbReference type="InterPro" id="IPR001789">
    <property type="entry name" value="Sig_transdc_resp-reg_receiver"/>
</dbReference>
<dbReference type="GO" id="GO:0005829">
    <property type="term" value="C:cytosol"/>
    <property type="evidence" value="ECO:0007669"/>
    <property type="project" value="TreeGrafter"/>
</dbReference>
<feature type="domain" description="Response regulatory" evidence="5">
    <location>
        <begin position="5"/>
        <end position="120"/>
    </location>
</feature>
<keyword evidence="3" id="KW-0597">Phosphoprotein</keyword>
<dbReference type="AlphaFoldDB" id="A0A543KL44"/>
<dbReference type="OrthoDB" id="144620at2"/>
<dbReference type="SUPFAM" id="SSF52540">
    <property type="entry name" value="P-loop containing nucleoside triphosphate hydrolases"/>
    <property type="match status" value="1"/>
</dbReference>
<evidence type="ECO:0000256" key="1">
    <source>
        <dbReference type="ARBA" id="ARBA00022741"/>
    </source>
</evidence>
<evidence type="ECO:0000313" key="6">
    <source>
        <dbReference type="EMBL" id="TQM95803.1"/>
    </source>
</evidence>
<dbReference type="Gene3D" id="3.40.50.300">
    <property type="entry name" value="P-loop containing nucleotide triphosphate hydrolases"/>
    <property type="match status" value="1"/>
</dbReference>
<gene>
    <name evidence="6" type="ORF">FB476_0653</name>
</gene>
<dbReference type="InterPro" id="IPR011006">
    <property type="entry name" value="CheY-like_superfamily"/>
</dbReference>
<evidence type="ECO:0000256" key="2">
    <source>
        <dbReference type="ARBA" id="ARBA00022840"/>
    </source>
</evidence>
<dbReference type="PROSITE" id="PS50110">
    <property type="entry name" value="RESPONSE_REGULATORY"/>
    <property type="match status" value="1"/>
</dbReference>